<protein>
    <submittedName>
        <fullName evidence="2">Uncharacterized protein</fullName>
    </submittedName>
</protein>
<evidence type="ECO:0000256" key="1">
    <source>
        <dbReference type="SAM" id="SignalP"/>
    </source>
</evidence>
<dbReference type="AlphaFoldDB" id="A0A2T1AKC7"/>
<evidence type="ECO:0000313" key="2">
    <source>
        <dbReference type="EMBL" id="PRZ49013.1"/>
    </source>
</evidence>
<evidence type="ECO:0000313" key="3">
    <source>
        <dbReference type="Proteomes" id="UP000237718"/>
    </source>
</evidence>
<accession>A0A2T1AKC7</accession>
<name>A0A2T1AKC7_TRISK</name>
<dbReference type="OrthoDB" id="9912496at2"/>
<gene>
    <name evidence="2" type="ORF">CLV89_103328</name>
</gene>
<keyword evidence="1" id="KW-0732">Signal</keyword>
<reference evidence="2 3" key="1">
    <citation type="submission" date="2018-03" db="EMBL/GenBank/DDBJ databases">
        <title>Genomic Encyclopedia of Archaeal and Bacterial Type Strains, Phase II (KMG-II): from individual species to whole genera.</title>
        <authorList>
            <person name="Goeker M."/>
        </authorList>
    </citation>
    <scope>NUCLEOTIDE SEQUENCE [LARGE SCALE GENOMIC DNA]</scope>
    <source>
        <strain evidence="2 3">DSM 25328</strain>
    </source>
</reference>
<proteinExistence type="predicted"/>
<dbReference type="RefSeq" id="WP_106163018.1">
    <property type="nucleotide sequence ID" value="NZ_PVUF01000003.1"/>
</dbReference>
<dbReference type="Proteomes" id="UP000237718">
    <property type="component" value="Unassembled WGS sequence"/>
</dbReference>
<organism evidence="2 3">
    <name type="scientific">Tritonibacter scottomollicae</name>
    <name type="common">Epibacterium scottomollicae</name>
    <dbReference type="NCBI Taxonomy" id="483013"/>
    <lineage>
        <taxon>Bacteria</taxon>
        <taxon>Pseudomonadati</taxon>
        <taxon>Pseudomonadota</taxon>
        <taxon>Alphaproteobacteria</taxon>
        <taxon>Rhodobacterales</taxon>
        <taxon>Paracoccaceae</taxon>
        <taxon>Tritonibacter</taxon>
    </lineage>
</organism>
<dbReference type="EMBL" id="PVUF01000003">
    <property type="protein sequence ID" value="PRZ49013.1"/>
    <property type="molecule type" value="Genomic_DNA"/>
</dbReference>
<feature type="signal peptide" evidence="1">
    <location>
        <begin position="1"/>
        <end position="26"/>
    </location>
</feature>
<comment type="caution">
    <text evidence="2">The sequence shown here is derived from an EMBL/GenBank/DDBJ whole genome shotgun (WGS) entry which is preliminary data.</text>
</comment>
<sequence>MMSVFRRVVGGAGGLLLQVTAGVALAEDDSAPKDVATTEPAAFYSGSWQGLDVDKQWIINGLANRHLIRITCEGISNDQEFPSFLLVTEAGEYRWPVNESGAAFVDAKTLALREAGAGKVLECTWASVSDAATQRDTVQVDVLPGHNILLGGFATTREFSVAFHSTAGCSDLSAQLYIDDAPLVTADNQPQLLTPDASYFGAAQTVEAKINGLCPTGGIPILEFSLAR</sequence>
<feature type="chain" id="PRO_5015690416" evidence="1">
    <location>
        <begin position="27"/>
        <end position="228"/>
    </location>
</feature>